<feature type="domain" description="Enoyl reductase (ER)" evidence="1">
    <location>
        <begin position="30"/>
        <end position="329"/>
    </location>
</feature>
<gene>
    <name evidence="2" type="primary">qor_2</name>
    <name evidence="2" type="ORF">GCM10025866_15540</name>
</gene>
<evidence type="ECO:0000259" key="1">
    <source>
        <dbReference type="SMART" id="SM00829"/>
    </source>
</evidence>
<dbReference type="PANTHER" id="PTHR11695:SF294">
    <property type="entry name" value="RETICULON-4-INTERACTING PROTEIN 1, MITOCHONDRIAL"/>
    <property type="match status" value="1"/>
</dbReference>
<dbReference type="InterPro" id="IPR011032">
    <property type="entry name" value="GroES-like_sf"/>
</dbReference>
<reference evidence="3" key="1">
    <citation type="journal article" date="2019" name="Int. J. Syst. Evol. Microbiol.">
        <title>The Global Catalogue of Microorganisms (GCM) 10K type strain sequencing project: providing services to taxonomists for standard genome sequencing and annotation.</title>
        <authorList>
            <consortium name="The Broad Institute Genomics Platform"/>
            <consortium name="The Broad Institute Genome Sequencing Center for Infectious Disease"/>
            <person name="Wu L."/>
            <person name="Ma J."/>
        </authorList>
    </citation>
    <scope>NUCLEOTIDE SEQUENCE [LARGE SCALE GENOMIC DNA]</scope>
    <source>
        <strain evidence="3">NBRC 108725</strain>
    </source>
</reference>
<protein>
    <submittedName>
        <fullName evidence="2">NADPH:quinone reductase</fullName>
    </submittedName>
</protein>
<dbReference type="SUPFAM" id="SSF50129">
    <property type="entry name" value="GroES-like"/>
    <property type="match status" value="1"/>
</dbReference>
<organism evidence="2 3">
    <name type="scientific">Naasia aerilata</name>
    <dbReference type="NCBI Taxonomy" id="1162966"/>
    <lineage>
        <taxon>Bacteria</taxon>
        <taxon>Bacillati</taxon>
        <taxon>Actinomycetota</taxon>
        <taxon>Actinomycetes</taxon>
        <taxon>Micrococcales</taxon>
        <taxon>Microbacteriaceae</taxon>
        <taxon>Naasia</taxon>
    </lineage>
</organism>
<dbReference type="Gene3D" id="3.40.50.720">
    <property type="entry name" value="NAD(P)-binding Rossmann-like Domain"/>
    <property type="match status" value="1"/>
</dbReference>
<evidence type="ECO:0000313" key="2">
    <source>
        <dbReference type="EMBL" id="BDZ45645.1"/>
    </source>
</evidence>
<dbReference type="InterPro" id="IPR013154">
    <property type="entry name" value="ADH-like_N"/>
</dbReference>
<dbReference type="InterPro" id="IPR020843">
    <property type="entry name" value="ER"/>
</dbReference>
<dbReference type="Pfam" id="PF13602">
    <property type="entry name" value="ADH_zinc_N_2"/>
    <property type="match status" value="1"/>
</dbReference>
<dbReference type="SMART" id="SM00829">
    <property type="entry name" value="PKS_ER"/>
    <property type="match status" value="1"/>
</dbReference>
<dbReference type="Gene3D" id="3.90.180.10">
    <property type="entry name" value="Medium-chain alcohol dehydrogenases, catalytic domain"/>
    <property type="match status" value="1"/>
</dbReference>
<dbReference type="SUPFAM" id="SSF51735">
    <property type="entry name" value="NAD(P)-binding Rossmann-fold domains"/>
    <property type="match status" value="1"/>
</dbReference>
<name>A0ABN6XPY0_9MICO</name>
<dbReference type="InterPro" id="IPR036291">
    <property type="entry name" value="NAD(P)-bd_dom_sf"/>
</dbReference>
<evidence type="ECO:0000313" key="3">
    <source>
        <dbReference type="Proteomes" id="UP001321498"/>
    </source>
</evidence>
<dbReference type="Proteomes" id="UP001321498">
    <property type="component" value="Chromosome"/>
</dbReference>
<dbReference type="EMBL" id="AP027731">
    <property type="protein sequence ID" value="BDZ45645.1"/>
    <property type="molecule type" value="Genomic_DNA"/>
</dbReference>
<accession>A0ABN6XPY0</accession>
<dbReference type="PANTHER" id="PTHR11695">
    <property type="entry name" value="ALCOHOL DEHYDROGENASE RELATED"/>
    <property type="match status" value="1"/>
</dbReference>
<proteinExistence type="predicted"/>
<dbReference type="InterPro" id="IPR050700">
    <property type="entry name" value="YIM1/Zinc_Alcohol_DH_Fams"/>
</dbReference>
<dbReference type="Pfam" id="PF08240">
    <property type="entry name" value="ADH_N"/>
    <property type="match status" value="1"/>
</dbReference>
<sequence length="334" mass="34283">MAKLTGAVRTPVAPTAPGATMRAVTADHAGSPDTLVPATVAAPVRIGSEVLVRVVAAGVNPVDAKTRAGRGVAKAATWPLVPGFDFSGVVVEAPYAAFGPSPGDEVFGMTAFPRTTGSYAEYVSVPALNVTRKPSVLSHQEAAAVPLAALTAWGAVVELAKAHEGQRVLIHAGAGGVGHFAVQFAAYFGAEVTTTASPRNAAWLTSLGASRVLDYTAEPFEEVLSDFDVVLDGIGGDTAKRSLEVLRPGGTLVSLPSGSWPTMAEDAAAAGIRATGFWVVPDGRTLSVIARLITSGDVKVTADAVFPLEEAADAHRLIEGGHVRGKVVLRVSDY</sequence>
<dbReference type="CDD" id="cd05289">
    <property type="entry name" value="MDR_like_2"/>
    <property type="match status" value="1"/>
</dbReference>
<keyword evidence="3" id="KW-1185">Reference proteome</keyword>
<dbReference type="RefSeq" id="WP_286278899.1">
    <property type="nucleotide sequence ID" value="NZ_AP027731.1"/>
</dbReference>